<evidence type="ECO:0000313" key="3">
    <source>
        <dbReference type="EMBL" id="MBO8454150.1"/>
    </source>
</evidence>
<reference evidence="3" key="1">
    <citation type="submission" date="2020-10" db="EMBL/GenBank/DDBJ databases">
        <authorList>
            <person name="Gilroy R."/>
        </authorList>
    </citation>
    <scope>NUCLEOTIDE SEQUENCE</scope>
    <source>
        <strain evidence="3">F1-3629</strain>
    </source>
</reference>
<dbReference type="CDD" id="cd00586">
    <property type="entry name" value="4HBT"/>
    <property type="match status" value="1"/>
</dbReference>
<dbReference type="PANTHER" id="PTHR31793">
    <property type="entry name" value="4-HYDROXYBENZOYL-COA THIOESTERASE FAMILY MEMBER"/>
    <property type="match status" value="1"/>
</dbReference>
<dbReference type="Gene3D" id="3.10.129.10">
    <property type="entry name" value="Hotdog Thioesterase"/>
    <property type="match status" value="1"/>
</dbReference>
<dbReference type="PROSITE" id="PS01328">
    <property type="entry name" value="4HBCOA_THIOESTERASE"/>
    <property type="match status" value="1"/>
</dbReference>
<sequence>MKRLRRNRERAVLFSRTRVRVRFSETDAMGVVWHGNYAKFFEDGRENFGREYGISYLQVLGAGYTVPVVELTCSYRKSLTFGEEIIVETGYVPSEAAKIQLVYALYRASDNELMASGTTVQVFLDKDGQLQLTAPDFYREWKRKWNII</sequence>
<proteinExistence type="inferred from homology"/>
<dbReference type="SUPFAM" id="SSF54637">
    <property type="entry name" value="Thioesterase/thiol ester dehydrase-isomerase"/>
    <property type="match status" value="1"/>
</dbReference>
<evidence type="ECO:0000313" key="4">
    <source>
        <dbReference type="Proteomes" id="UP000771749"/>
    </source>
</evidence>
<reference evidence="3" key="2">
    <citation type="journal article" date="2021" name="PeerJ">
        <title>Extensive microbial diversity within the chicken gut microbiome revealed by metagenomics and culture.</title>
        <authorList>
            <person name="Gilroy R."/>
            <person name="Ravi A."/>
            <person name="Getino M."/>
            <person name="Pursley I."/>
            <person name="Horton D.L."/>
            <person name="Alikhan N.F."/>
            <person name="Baker D."/>
            <person name="Gharbi K."/>
            <person name="Hall N."/>
            <person name="Watson M."/>
            <person name="Adriaenssens E.M."/>
            <person name="Foster-Nyarko E."/>
            <person name="Jarju S."/>
            <person name="Secka A."/>
            <person name="Antonio M."/>
            <person name="Oren A."/>
            <person name="Chaudhuri R.R."/>
            <person name="La Ragione R."/>
            <person name="Hildebrand F."/>
            <person name="Pallen M.J."/>
        </authorList>
    </citation>
    <scope>NUCLEOTIDE SEQUENCE</scope>
    <source>
        <strain evidence="3">F1-3629</strain>
    </source>
</reference>
<dbReference type="InterPro" id="IPR006684">
    <property type="entry name" value="YbgC/YbaW"/>
</dbReference>
<accession>A0A940IGP2</accession>
<dbReference type="Proteomes" id="UP000771749">
    <property type="component" value="Unassembled WGS sequence"/>
</dbReference>
<evidence type="ECO:0000256" key="1">
    <source>
        <dbReference type="ARBA" id="ARBA00005953"/>
    </source>
</evidence>
<dbReference type="Pfam" id="PF13279">
    <property type="entry name" value="4HBT_2"/>
    <property type="match status" value="1"/>
</dbReference>
<comment type="caution">
    <text evidence="3">The sequence shown here is derived from an EMBL/GenBank/DDBJ whole genome shotgun (WGS) entry which is preliminary data.</text>
</comment>
<dbReference type="InterPro" id="IPR050563">
    <property type="entry name" value="4-hydroxybenzoyl-CoA_TE"/>
</dbReference>
<protein>
    <submittedName>
        <fullName evidence="3">Acyl-CoA thioesterase</fullName>
    </submittedName>
</protein>
<dbReference type="InterPro" id="IPR008272">
    <property type="entry name" value="HB-CoA_thioesterase_AS"/>
</dbReference>
<dbReference type="PANTHER" id="PTHR31793:SF27">
    <property type="entry name" value="NOVEL THIOESTERASE SUPERFAMILY DOMAIN AND SAPOSIN A-TYPE DOMAIN CONTAINING PROTEIN (0610012H03RIK)"/>
    <property type="match status" value="1"/>
</dbReference>
<dbReference type="AlphaFoldDB" id="A0A940IGP2"/>
<organism evidence="3 4">
    <name type="scientific">Candidatus Cryptobacteroides gallistercoris</name>
    <dbReference type="NCBI Taxonomy" id="2840765"/>
    <lineage>
        <taxon>Bacteria</taxon>
        <taxon>Pseudomonadati</taxon>
        <taxon>Bacteroidota</taxon>
        <taxon>Bacteroidia</taxon>
        <taxon>Bacteroidales</taxon>
        <taxon>Candidatus Cryptobacteroides</taxon>
    </lineage>
</organism>
<dbReference type="InterPro" id="IPR029069">
    <property type="entry name" value="HotDog_dom_sf"/>
</dbReference>
<dbReference type="EMBL" id="JADIMJ010000081">
    <property type="protein sequence ID" value="MBO8454150.1"/>
    <property type="molecule type" value="Genomic_DNA"/>
</dbReference>
<name>A0A940IGP2_9BACT</name>
<dbReference type="GO" id="GO:0047617">
    <property type="term" value="F:fatty acyl-CoA hydrolase activity"/>
    <property type="evidence" value="ECO:0007669"/>
    <property type="project" value="TreeGrafter"/>
</dbReference>
<dbReference type="PIRSF" id="PIRSF003230">
    <property type="entry name" value="YbgC"/>
    <property type="match status" value="1"/>
</dbReference>
<comment type="similarity">
    <text evidence="1">Belongs to the 4-hydroxybenzoyl-CoA thioesterase family.</text>
</comment>
<evidence type="ECO:0000256" key="2">
    <source>
        <dbReference type="ARBA" id="ARBA00022801"/>
    </source>
</evidence>
<gene>
    <name evidence="3" type="ORF">IAC07_05430</name>
</gene>
<keyword evidence="2" id="KW-0378">Hydrolase</keyword>